<evidence type="ECO:0000313" key="2">
    <source>
        <dbReference type="Proteomes" id="UP000265955"/>
    </source>
</evidence>
<sequence length="70" mass="7692">MEALFKKVAQHGRMYTFERSKDGKAIDLVRGFGATEAAALEYAKADFYDNHGQPLYRIPTAALSPVQSAA</sequence>
<gene>
    <name evidence="1" type="ORF">D3871_11435</name>
</gene>
<comment type="caution">
    <text evidence="1">The sequence shown here is derived from an EMBL/GenBank/DDBJ whole genome shotgun (WGS) entry which is preliminary data.</text>
</comment>
<protein>
    <recommendedName>
        <fullName evidence="3">DUF2188 domain-containing protein</fullName>
    </recommendedName>
</protein>
<evidence type="ECO:0000313" key="1">
    <source>
        <dbReference type="EMBL" id="RJF99057.1"/>
    </source>
</evidence>
<accession>A0A3A3FS66</accession>
<evidence type="ECO:0008006" key="3">
    <source>
        <dbReference type="Google" id="ProtNLM"/>
    </source>
</evidence>
<keyword evidence="2" id="KW-1185">Reference proteome</keyword>
<dbReference type="RefSeq" id="WP_119769002.1">
    <property type="nucleotide sequence ID" value="NZ_QYUO01000001.1"/>
</dbReference>
<proteinExistence type="predicted"/>
<name>A0A3A3FS66_9BURK</name>
<dbReference type="Proteomes" id="UP000265955">
    <property type="component" value="Unassembled WGS sequence"/>
</dbReference>
<reference evidence="2" key="1">
    <citation type="submission" date="2018-09" db="EMBL/GenBank/DDBJ databases">
        <authorList>
            <person name="Zhu H."/>
        </authorList>
    </citation>
    <scope>NUCLEOTIDE SEQUENCE [LARGE SCALE GENOMIC DNA]</scope>
    <source>
        <strain evidence="2">K1R23-30</strain>
    </source>
</reference>
<dbReference type="EMBL" id="QYUO01000001">
    <property type="protein sequence ID" value="RJF99057.1"/>
    <property type="molecule type" value="Genomic_DNA"/>
</dbReference>
<organism evidence="1 2">
    <name type="scientific">Noviherbaspirillum saxi</name>
    <dbReference type="NCBI Taxonomy" id="2320863"/>
    <lineage>
        <taxon>Bacteria</taxon>
        <taxon>Pseudomonadati</taxon>
        <taxon>Pseudomonadota</taxon>
        <taxon>Betaproteobacteria</taxon>
        <taxon>Burkholderiales</taxon>
        <taxon>Oxalobacteraceae</taxon>
        <taxon>Noviherbaspirillum</taxon>
    </lineage>
</organism>
<dbReference type="AlphaFoldDB" id="A0A3A3FS66"/>